<dbReference type="AlphaFoldDB" id="M0QI74"/>
<comment type="similarity">
    <text evidence="2">Belongs to the acyltransferase 3 family.</text>
</comment>
<dbReference type="RefSeq" id="WP_007620227.1">
    <property type="nucleotide sequence ID" value="NZ_BANX01000014.1"/>
</dbReference>
<dbReference type="eggNOG" id="COG1835">
    <property type="taxonomic scope" value="Bacteria"/>
</dbReference>
<sequence>MPGVRNGGDIDIRESADQSAVDREMVEDPEVNPPAGTPTAESPTHEPTKRRSRAHTADLVRVALFAAVVLAHSVNAVNVTAETVQPSGLIGVLCHLTRYGFVAITLYVLVISTQGKPMSPISFWRRRFGLVVGPYLLWTLIYAVTDHVLLPDNPFPSTGAFFADLWRDMWMGEGKYQLYFLLISMQIYLVFPAISWLLRRAQNRPWSLIAGGATIQIGMFLLYQYSPRPAGEAWVTTFDMLWKSLPMYALFVAIGALGAAHHDAIDEWLRAHAVPVIAASLMGVGFTVAAYLFATSPGNVPLQSTTPWNPALLPWLLGGTALLWLVAMAWNDHRGAGDGVVARVVGYSTPRAFGVFAVHPLILDAFGRFGFLSGLFEWFPGSAVTRGIVLVVATLVASALLVDILLRTPLSKMLVARSRRPLFAGRRPGTALPAQPA</sequence>
<feature type="compositionally biased region" description="Basic and acidic residues" evidence="7">
    <location>
        <begin position="8"/>
        <end position="26"/>
    </location>
</feature>
<feature type="domain" description="Acyltransferase 3" evidence="9">
    <location>
        <begin position="58"/>
        <end position="401"/>
    </location>
</feature>
<evidence type="ECO:0000256" key="3">
    <source>
        <dbReference type="ARBA" id="ARBA00022475"/>
    </source>
</evidence>
<keyword evidence="3" id="KW-1003">Cell membrane</keyword>
<dbReference type="Proteomes" id="UP000011666">
    <property type="component" value="Unassembled WGS sequence"/>
</dbReference>
<dbReference type="PANTHER" id="PTHR40074:SF2">
    <property type="entry name" value="O-ACETYLTRANSFERASE WECH"/>
    <property type="match status" value="1"/>
</dbReference>
<dbReference type="EMBL" id="BANX01000014">
    <property type="protein sequence ID" value="GAC68248.1"/>
    <property type="molecule type" value="Genomic_DNA"/>
</dbReference>
<reference evidence="10 11" key="1">
    <citation type="submission" date="2013-01" db="EMBL/GenBank/DDBJ databases">
        <title>Whole genome shotgun sequence of Gordonia soli NBRC 108243.</title>
        <authorList>
            <person name="Isaki-Nakamura S."/>
            <person name="Hosoyama A."/>
            <person name="Tsuchikane K."/>
            <person name="Ando Y."/>
            <person name="Baba S."/>
            <person name="Ohji S."/>
            <person name="Hamada M."/>
            <person name="Tamura T."/>
            <person name="Yamazoe A."/>
            <person name="Yamazaki S."/>
            <person name="Fujita N."/>
        </authorList>
    </citation>
    <scope>NUCLEOTIDE SEQUENCE [LARGE SCALE GENOMIC DNA]</scope>
    <source>
        <strain evidence="10 11">NBRC 108243</strain>
    </source>
</reference>
<evidence type="ECO:0000256" key="1">
    <source>
        <dbReference type="ARBA" id="ARBA00004651"/>
    </source>
</evidence>
<accession>M0QI74</accession>
<proteinExistence type="inferred from homology"/>
<organism evidence="10 11">
    <name type="scientific">Gordonia soli NBRC 108243</name>
    <dbReference type="NCBI Taxonomy" id="1223545"/>
    <lineage>
        <taxon>Bacteria</taxon>
        <taxon>Bacillati</taxon>
        <taxon>Actinomycetota</taxon>
        <taxon>Actinomycetes</taxon>
        <taxon>Mycobacteriales</taxon>
        <taxon>Gordoniaceae</taxon>
        <taxon>Gordonia</taxon>
    </lineage>
</organism>
<keyword evidence="5 8" id="KW-1133">Transmembrane helix</keyword>
<dbReference type="Pfam" id="PF01757">
    <property type="entry name" value="Acyl_transf_3"/>
    <property type="match status" value="1"/>
</dbReference>
<evidence type="ECO:0000259" key="9">
    <source>
        <dbReference type="Pfam" id="PF01757"/>
    </source>
</evidence>
<feature type="transmembrane region" description="Helical" evidence="8">
    <location>
        <begin position="205"/>
        <end position="225"/>
    </location>
</feature>
<dbReference type="InterPro" id="IPR002656">
    <property type="entry name" value="Acyl_transf_3_dom"/>
</dbReference>
<evidence type="ECO:0000256" key="4">
    <source>
        <dbReference type="ARBA" id="ARBA00022692"/>
    </source>
</evidence>
<evidence type="ECO:0000256" key="8">
    <source>
        <dbReference type="SAM" id="Phobius"/>
    </source>
</evidence>
<dbReference type="GO" id="GO:0005886">
    <property type="term" value="C:plasma membrane"/>
    <property type="evidence" value="ECO:0007669"/>
    <property type="project" value="UniProtKB-SubCell"/>
</dbReference>
<keyword evidence="6 8" id="KW-0472">Membrane</keyword>
<evidence type="ECO:0000313" key="11">
    <source>
        <dbReference type="Proteomes" id="UP000011666"/>
    </source>
</evidence>
<feature type="transmembrane region" description="Helical" evidence="8">
    <location>
        <begin position="59"/>
        <end position="77"/>
    </location>
</feature>
<feature type="transmembrane region" description="Helical" evidence="8">
    <location>
        <begin position="273"/>
        <end position="293"/>
    </location>
</feature>
<feature type="region of interest" description="Disordered" evidence="7">
    <location>
        <begin position="1"/>
        <end position="53"/>
    </location>
</feature>
<feature type="transmembrane region" description="Helical" evidence="8">
    <location>
        <begin position="130"/>
        <end position="150"/>
    </location>
</feature>
<dbReference type="GO" id="GO:0016413">
    <property type="term" value="F:O-acetyltransferase activity"/>
    <property type="evidence" value="ECO:0007669"/>
    <property type="project" value="TreeGrafter"/>
</dbReference>
<comment type="caution">
    <text evidence="10">The sequence shown here is derived from an EMBL/GenBank/DDBJ whole genome shotgun (WGS) entry which is preliminary data.</text>
</comment>
<dbReference type="PANTHER" id="PTHR40074">
    <property type="entry name" value="O-ACETYLTRANSFERASE WECH"/>
    <property type="match status" value="1"/>
</dbReference>
<gene>
    <name evidence="10" type="ORF">GS4_14_00790</name>
</gene>
<feature type="transmembrane region" description="Helical" evidence="8">
    <location>
        <begin position="388"/>
        <end position="410"/>
    </location>
</feature>
<feature type="transmembrane region" description="Helical" evidence="8">
    <location>
        <begin position="176"/>
        <end position="198"/>
    </location>
</feature>
<dbReference type="STRING" id="1223545.GS4_14_00790"/>
<dbReference type="GO" id="GO:0009246">
    <property type="term" value="P:enterobacterial common antigen biosynthetic process"/>
    <property type="evidence" value="ECO:0007669"/>
    <property type="project" value="TreeGrafter"/>
</dbReference>
<protein>
    <recommendedName>
        <fullName evidence="9">Acyltransferase 3 domain-containing protein</fullName>
    </recommendedName>
</protein>
<feature type="transmembrane region" description="Helical" evidence="8">
    <location>
        <begin position="352"/>
        <end position="376"/>
    </location>
</feature>
<evidence type="ECO:0000256" key="5">
    <source>
        <dbReference type="ARBA" id="ARBA00022989"/>
    </source>
</evidence>
<keyword evidence="11" id="KW-1185">Reference proteome</keyword>
<feature type="transmembrane region" description="Helical" evidence="8">
    <location>
        <begin position="245"/>
        <end position="261"/>
    </location>
</feature>
<comment type="subcellular location">
    <subcellularLocation>
        <location evidence="1">Cell membrane</location>
        <topology evidence="1">Multi-pass membrane protein</topology>
    </subcellularLocation>
</comment>
<feature type="transmembrane region" description="Helical" evidence="8">
    <location>
        <begin position="313"/>
        <end position="331"/>
    </location>
</feature>
<name>M0QI74_9ACTN</name>
<evidence type="ECO:0000256" key="6">
    <source>
        <dbReference type="ARBA" id="ARBA00023136"/>
    </source>
</evidence>
<keyword evidence="4 8" id="KW-0812">Transmembrane</keyword>
<evidence type="ECO:0000313" key="10">
    <source>
        <dbReference type="EMBL" id="GAC68248.1"/>
    </source>
</evidence>
<evidence type="ECO:0000256" key="7">
    <source>
        <dbReference type="SAM" id="MobiDB-lite"/>
    </source>
</evidence>
<evidence type="ECO:0000256" key="2">
    <source>
        <dbReference type="ARBA" id="ARBA00007400"/>
    </source>
</evidence>
<feature type="transmembrane region" description="Helical" evidence="8">
    <location>
        <begin position="89"/>
        <end position="110"/>
    </location>
</feature>